<dbReference type="Gene3D" id="3.40.1000.10">
    <property type="entry name" value="Mog1/PsbP, alpha/beta/alpha sandwich"/>
    <property type="match status" value="1"/>
</dbReference>
<comment type="caution">
    <text evidence="1">The sequence shown here is derived from an EMBL/GenBank/DDBJ whole genome shotgun (WGS) entry which is preliminary data.</text>
</comment>
<evidence type="ECO:0000313" key="2">
    <source>
        <dbReference type="Proteomes" id="UP000294155"/>
    </source>
</evidence>
<sequence length="146" mass="16172">MGGVDLMVPNDWVKVESSDSGTLAYRANCAESKVFCENVIVKTAKGDKANLNLEALLREFIATMPTKIDSFSIKSVNDTVINSIHMKVVSYTGQKDGFPVASYMAIAAYDTTVMQIGFASENTEQEYFKTYLPIFEKMLQSAKRSN</sequence>
<proteinExistence type="predicted"/>
<keyword evidence="2" id="KW-1185">Reference proteome</keyword>
<dbReference type="Proteomes" id="UP000294155">
    <property type="component" value="Unassembled WGS sequence"/>
</dbReference>
<dbReference type="EMBL" id="SEWE01000060">
    <property type="protein sequence ID" value="RYU76089.1"/>
    <property type="molecule type" value="Genomic_DNA"/>
</dbReference>
<evidence type="ECO:0008006" key="3">
    <source>
        <dbReference type="Google" id="ProtNLM"/>
    </source>
</evidence>
<name>A0A4Q5L701_9BACT</name>
<reference evidence="1 2" key="1">
    <citation type="submission" date="2019-02" db="EMBL/GenBank/DDBJ databases">
        <title>Bacterial novel species isolated from soil.</title>
        <authorList>
            <person name="Jung H.-Y."/>
        </authorList>
    </citation>
    <scope>NUCLEOTIDE SEQUENCE [LARGE SCALE GENOMIC DNA]</scope>
    <source>
        <strain evidence="1 2">1-3-3-3</strain>
    </source>
</reference>
<accession>A0A4Q5L701</accession>
<dbReference type="RefSeq" id="WP_129922901.1">
    <property type="nucleotide sequence ID" value="NZ_SEWE01000060.1"/>
</dbReference>
<gene>
    <name evidence="1" type="ORF">EWM57_19040</name>
</gene>
<dbReference type="AlphaFoldDB" id="A0A4Q5L701"/>
<protein>
    <recommendedName>
        <fullName evidence="3">DUF1795 domain-containing protein</fullName>
    </recommendedName>
</protein>
<organism evidence="1 2">
    <name type="scientific">Hymenobacter persicinus</name>
    <dbReference type="NCBI Taxonomy" id="2025506"/>
    <lineage>
        <taxon>Bacteria</taxon>
        <taxon>Pseudomonadati</taxon>
        <taxon>Bacteroidota</taxon>
        <taxon>Cytophagia</taxon>
        <taxon>Cytophagales</taxon>
        <taxon>Hymenobacteraceae</taxon>
        <taxon>Hymenobacter</taxon>
    </lineage>
</organism>
<evidence type="ECO:0000313" key="1">
    <source>
        <dbReference type="EMBL" id="RYU76089.1"/>
    </source>
</evidence>